<dbReference type="Pfam" id="PF08706">
    <property type="entry name" value="D5_N"/>
    <property type="match status" value="1"/>
</dbReference>
<protein>
    <submittedName>
        <fullName evidence="6">Phage/plasmid primase, P4 family</fullName>
    </submittedName>
</protein>
<dbReference type="GO" id="GO:0005524">
    <property type="term" value="F:ATP binding"/>
    <property type="evidence" value="ECO:0007669"/>
    <property type="project" value="UniProtKB-KW"/>
</dbReference>
<comment type="caution">
    <text evidence="6">The sequence shown here is derived from an EMBL/GenBank/DDBJ whole genome shotgun (WGS) entry which is preliminary data.</text>
</comment>
<dbReference type="PANTHER" id="PTHR35372">
    <property type="entry name" value="ATP BINDING PROTEIN-RELATED"/>
    <property type="match status" value="1"/>
</dbReference>
<dbReference type="Pfam" id="PF22763">
    <property type="entry name" value="NrS1-1_pol-like_HBD"/>
    <property type="match status" value="1"/>
</dbReference>
<dbReference type="Gene3D" id="3.40.50.300">
    <property type="entry name" value="P-loop containing nucleotide triphosphate hydrolases"/>
    <property type="match status" value="1"/>
</dbReference>
<feature type="domain" description="SF3 helicase" evidence="5">
    <location>
        <begin position="485"/>
        <end position="648"/>
    </location>
</feature>
<dbReference type="InterPro" id="IPR006500">
    <property type="entry name" value="Helicase_put_C_phage/plasmid"/>
</dbReference>
<dbReference type="PANTHER" id="PTHR35372:SF2">
    <property type="entry name" value="SF3 HELICASE DOMAIN-CONTAINING PROTEIN"/>
    <property type="match status" value="1"/>
</dbReference>
<gene>
    <name evidence="6" type="ORF">QN341_04090</name>
</gene>
<evidence type="ECO:0000259" key="5">
    <source>
        <dbReference type="PROSITE" id="PS51206"/>
    </source>
</evidence>
<name>A0AAW7CGR5_HEYCO</name>
<dbReference type="SMART" id="SM00885">
    <property type="entry name" value="D5_N"/>
    <property type="match status" value="1"/>
</dbReference>
<keyword evidence="1" id="KW-0547">Nucleotide-binding</keyword>
<dbReference type="InterPro" id="IPR051620">
    <property type="entry name" value="ORF904-like_C"/>
</dbReference>
<evidence type="ECO:0000256" key="4">
    <source>
        <dbReference type="ARBA" id="ARBA00022840"/>
    </source>
</evidence>
<dbReference type="InterPro" id="IPR014818">
    <property type="entry name" value="Phage/plasmid_primase_P4_C"/>
</dbReference>
<keyword evidence="3" id="KW-0347">Helicase</keyword>
<dbReference type="GO" id="GO:0004386">
    <property type="term" value="F:helicase activity"/>
    <property type="evidence" value="ECO:0007669"/>
    <property type="project" value="UniProtKB-KW"/>
</dbReference>
<organism evidence="6 7">
    <name type="scientific">Heyndrickxia coagulans</name>
    <name type="common">Weizmannia coagulans</name>
    <dbReference type="NCBI Taxonomy" id="1398"/>
    <lineage>
        <taxon>Bacteria</taxon>
        <taxon>Bacillati</taxon>
        <taxon>Bacillota</taxon>
        <taxon>Bacilli</taxon>
        <taxon>Bacillales</taxon>
        <taxon>Bacillaceae</taxon>
        <taxon>Heyndrickxia</taxon>
    </lineage>
</organism>
<evidence type="ECO:0000313" key="7">
    <source>
        <dbReference type="Proteomes" id="UP001223084"/>
    </source>
</evidence>
<dbReference type="InterPro" id="IPR014015">
    <property type="entry name" value="Helicase_SF3_DNA-vir"/>
</dbReference>
<dbReference type="InterPro" id="IPR027417">
    <property type="entry name" value="P-loop_NTPase"/>
</dbReference>
<proteinExistence type="predicted"/>
<evidence type="ECO:0000256" key="3">
    <source>
        <dbReference type="ARBA" id="ARBA00022806"/>
    </source>
</evidence>
<reference evidence="6" key="1">
    <citation type="submission" date="2023-06" db="EMBL/GenBank/DDBJ databases">
        <title>Probiogenomic evaluation and L lactic producing Weizmannia coaggulans BKMTCR2-2 from tree bark.</title>
        <authorList>
            <person name="Mahittikon J."/>
            <person name="Tanasupawat S."/>
        </authorList>
    </citation>
    <scope>NUCLEOTIDE SEQUENCE</scope>
    <source>
        <strain evidence="6">BKMTCR2-2</strain>
    </source>
</reference>
<dbReference type="InterPro" id="IPR004968">
    <property type="entry name" value="DNA_primase/NTPase_C"/>
</dbReference>
<accession>A0AAW7CGR5</accession>
<keyword evidence="2" id="KW-0378">Hydrolase</keyword>
<dbReference type="PROSITE" id="PS51206">
    <property type="entry name" value="SF3_HELICASE_1"/>
    <property type="match status" value="1"/>
</dbReference>
<sequence length="777" mass="88135">MKQLKTKYDNLPQVLKDKPQFCCWKYEERSGRKTKVPYNPVTGKRAKADKQGTFKDFSSAVAAVSNYDGIGFLVGNDICVIDLDDCLDSNGKLKPVAQSIVEGFSGCYMEHSPSGKGLHIFFKATGFTFDKTKYYINNRKLGVEVYVAGATNRFVTVTGNVFVDGDIPEKSYELQMILDKYMLRPTPVRQLLDTESQSYLSDKSVIEKALKSVNGERFKALWEGDKSGYASASEADLALCGMLAFWCGRDIGQMDRLFRKSGLMRNKWNRPQSGSTYGMITIEKAIANVAEIYKPGGKRSSAAEDFGECSLADFKPESNDRYLWTDIGASRLFADYYKSFARFVPERKMWFCYENGIWIPDVGNLKVMEMCKSLANQLLTYALTIQDEHQRKAYIDYCRKWQSRRYRETVLKDAQSVYPISMAEFDQDLLMLNCANGTLFLTSMDFRPHNSEDRLTKISGVKYDPEAKSERWDRFIHEIMNGDEEKARFLQKAFGYSISGDTQYECLFVLYGATTRNGKGTLCESVLKVLGSYGCTARPETISLKKNNNSSSPSEDIARLAGVRFVNISEPSRGLVLNAAQVKSMTGGDTINARFLHENSFDFSPKFKLYINTNYLPVITDMTLFSSGRVVIIPFERHFDESEQDKNLKREFAKAKNQSAILNWLIEGYHLLKKEGLTLPDSDKTATEAYKLGSDKIALFFEDALEESPNSEVRTSEVYARYQRWCSANGCYSENARNFKQGLTAIARVERKRPRSGGGMTTMLIGYKLTEEEFFLI</sequence>
<dbReference type="EMBL" id="JASUZX010000001">
    <property type="protein sequence ID" value="MDL5040267.1"/>
    <property type="molecule type" value="Genomic_DNA"/>
</dbReference>
<dbReference type="RefSeq" id="WP_285957949.1">
    <property type="nucleotide sequence ID" value="NZ_JASUZX010000001.1"/>
</dbReference>
<dbReference type="AlphaFoldDB" id="A0AAW7CGR5"/>
<dbReference type="Proteomes" id="UP001223084">
    <property type="component" value="Unassembled WGS sequence"/>
</dbReference>
<evidence type="ECO:0000256" key="2">
    <source>
        <dbReference type="ARBA" id="ARBA00022801"/>
    </source>
</evidence>
<evidence type="ECO:0000256" key="1">
    <source>
        <dbReference type="ARBA" id="ARBA00022741"/>
    </source>
</evidence>
<dbReference type="InterPro" id="IPR054468">
    <property type="entry name" value="NrSPol-like_HBD"/>
</dbReference>
<dbReference type="NCBIfam" id="TIGR01613">
    <property type="entry name" value="primase_Cterm"/>
    <property type="match status" value="1"/>
</dbReference>
<keyword evidence="4" id="KW-0067">ATP-binding</keyword>
<dbReference type="Pfam" id="PF03288">
    <property type="entry name" value="Pox_D5"/>
    <property type="match status" value="1"/>
</dbReference>
<evidence type="ECO:0000313" key="6">
    <source>
        <dbReference type="EMBL" id="MDL5040267.1"/>
    </source>
</evidence>
<dbReference type="GO" id="GO:0016787">
    <property type="term" value="F:hydrolase activity"/>
    <property type="evidence" value="ECO:0007669"/>
    <property type="project" value="UniProtKB-KW"/>
</dbReference>
<dbReference type="SUPFAM" id="SSF52540">
    <property type="entry name" value="P-loop containing nucleoside triphosphate hydrolases"/>
    <property type="match status" value="1"/>
</dbReference>